<dbReference type="Pfam" id="PF08039">
    <property type="entry name" value="Mit_proteolip"/>
    <property type="match status" value="1"/>
</dbReference>
<sequence length="61" mass="7636">MCQNFIKHVWTSPKPYCTQVYWEIWVGKGVMWHVVYKLRRFDHKEKSSERSMILHHWEDRS</sequence>
<dbReference type="PANTHER" id="PTHR15233:SF1">
    <property type="entry name" value="ATP SYNTHASE SUBUNIT ATP5MJ, MITOCHONDRIAL"/>
    <property type="match status" value="1"/>
</dbReference>
<dbReference type="Ensembl" id="ENSVURT00010020956.1">
    <property type="protein sequence ID" value="ENSVURP00010018435.1"/>
    <property type="gene ID" value="ENSVURG00010014051.1"/>
</dbReference>
<accession>A0A4X2L9P7</accession>
<dbReference type="Proteomes" id="UP000314987">
    <property type="component" value="Unassembled WGS sequence"/>
</dbReference>
<dbReference type="AlphaFoldDB" id="A0A4X2L9P7"/>
<dbReference type="InterPro" id="IPR012574">
    <property type="entry name" value="ATP5MJ"/>
</dbReference>
<dbReference type="STRING" id="29139.ENSVURP00010018435"/>
<reference evidence="1" key="3">
    <citation type="submission" date="2025-09" db="UniProtKB">
        <authorList>
            <consortium name="Ensembl"/>
        </authorList>
    </citation>
    <scope>IDENTIFICATION</scope>
</reference>
<keyword evidence="2" id="KW-1185">Reference proteome</keyword>
<proteinExistence type="predicted"/>
<dbReference type="PANTHER" id="PTHR15233">
    <property type="entry name" value="MITOCHONDRIAL PROTEOLIPID"/>
    <property type="match status" value="1"/>
</dbReference>
<dbReference type="GO" id="GO:0005739">
    <property type="term" value="C:mitochondrion"/>
    <property type="evidence" value="ECO:0007669"/>
    <property type="project" value="InterPro"/>
</dbReference>
<reference evidence="1" key="2">
    <citation type="submission" date="2025-08" db="UniProtKB">
        <authorList>
            <consortium name="Ensembl"/>
        </authorList>
    </citation>
    <scope>IDENTIFICATION</scope>
</reference>
<reference evidence="2" key="1">
    <citation type="submission" date="2018-12" db="EMBL/GenBank/DDBJ databases">
        <authorList>
            <person name="Yazar S."/>
        </authorList>
    </citation>
    <scope>NUCLEOTIDE SEQUENCE [LARGE SCALE GENOMIC DNA]</scope>
</reference>
<evidence type="ECO:0000313" key="2">
    <source>
        <dbReference type="Proteomes" id="UP000314987"/>
    </source>
</evidence>
<name>A0A4X2L9P7_VOMUR</name>
<organism evidence="1 2">
    <name type="scientific">Vombatus ursinus</name>
    <name type="common">Common wombat</name>
    <dbReference type="NCBI Taxonomy" id="29139"/>
    <lineage>
        <taxon>Eukaryota</taxon>
        <taxon>Metazoa</taxon>
        <taxon>Chordata</taxon>
        <taxon>Craniata</taxon>
        <taxon>Vertebrata</taxon>
        <taxon>Euteleostomi</taxon>
        <taxon>Mammalia</taxon>
        <taxon>Metatheria</taxon>
        <taxon>Diprotodontia</taxon>
        <taxon>Vombatidae</taxon>
        <taxon>Vombatus</taxon>
    </lineage>
</organism>
<protein>
    <submittedName>
        <fullName evidence="1">Uncharacterized protein</fullName>
    </submittedName>
</protein>
<evidence type="ECO:0000313" key="1">
    <source>
        <dbReference type="Ensembl" id="ENSVURP00010018435.1"/>
    </source>
</evidence>